<dbReference type="RefSeq" id="XP_013406558.1">
    <property type="nucleotide sequence ID" value="XM_013551104.1"/>
</dbReference>
<feature type="compositionally biased region" description="Polar residues" evidence="1">
    <location>
        <begin position="307"/>
        <end position="318"/>
    </location>
</feature>
<feature type="region of interest" description="Disordered" evidence="1">
    <location>
        <begin position="225"/>
        <end position="267"/>
    </location>
</feature>
<feature type="compositionally biased region" description="Acidic residues" evidence="1">
    <location>
        <begin position="35"/>
        <end position="64"/>
    </location>
</feature>
<sequence>MLLMGRFQSKHKEAQAQYEKFKDKFGDGKSPFVGDTDDENEEYKDGASSEEEEEEEGEEENEEEMETYEVAHTPAFNRDVNQINSVPVNGAFTGLNDILTRAFQPNDNNAGFNIQNFFQGATHRPQSPLEEEVIPKDSPTRLPPMQSLHRQNTSSLIEAEETGYAQHPGEMPMSVASASTFAADTSIYSQISPEASLFNLRTPRVSQNVVQNPMHNYYQNEVTSHSQIDSVGGYPEPEDSRAPSYVSMSAGSESRNQFPPPLTPGRSPIENMLRKRNYYQNEVAPHSQIDSVGGYPEPEDSRAPSYVSMSAGSESRNQFPPPLTPGRSPIENMLRKRLELTGPPFHPGEQ</sequence>
<keyword evidence="2" id="KW-1185">Reference proteome</keyword>
<feature type="region of interest" description="Disordered" evidence="1">
    <location>
        <begin position="282"/>
        <end position="329"/>
    </location>
</feature>
<gene>
    <name evidence="3" type="primary">LOC106171015</name>
</gene>
<name>A0A1S3J8B2_LINAN</name>
<dbReference type="AlphaFoldDB" id="A0A1S3J8B2"/>
<feature type="compositionally biased region" description="Polar residues" evidence="1">
    <location>
        <begin position="246"/>
        <end position="257"/>
    </location>
</feature>
<dbReference type="Proteomes" id="UP000085678">
    <property type="component" value="Unplaced"/>
</dbReference>
<proteinExistence type="predicted"/>
<evidence type="ECO:0000313" key="2">
    <source>
        <dbReference type="Proteomes" id="UP000085678"/>
    </source>
</evidence>
<reference evidence="3" key="1">
    <citation type="submission" date="2025-08" db="UniProtKB">
        <authorList>
            <consortium name="RefSeq"/>
        </authorList>
    </citation>
    <scope>IDENTIFICATION</scope>
    <source>
        <tissue evidence="3">Gonads</tissue>
    </source>
</reference>
<accession>A0A1S3J8B2</accession>
<evidence type="ECO:0000256" key="1">
    <source>
        <dbReference type="SAM" id="MobiDB-lite"/>
    </source>
</evidence>
<evidence type="ECO:0000313" key="3">
    <source>
        <dbReference type="RefSeq" id="XP_013406558.1"/>
    </source>
</evidence>
<dbReference type="KEGG" id="lak:106171015"/>
<feature type="region of interest" description="Disordered" evidence="1">
    <location>
        <begin position="1"/>
        <end position="64"/>
    </location>
</feature>
<dbReference type="InParanoid" id="A0A1S3J8B2"/>
<feature type="compositionally biased region" description="Basic and acidic residues" evidence="1">
    <location>
        <begin position="10"/>
        <end position="27"/>
    </location>
</feature>
<protein>
    <submittedName>
        <fullName evidence="3">Histone H3.v1-like</fullName>
    </submittedName>
</protein>
<dbReference type="GeneID" id="106171015"/>
<organism evidence="2 3">
    <name type="scientific">Lingula anatina</name>
    <name type="common">Brachiopod</name>
    <name type="synonym">Lingula unguis</name>
    <dbReference type="NCBI Taxonomy" id="7574"/>
    <lineage>
        <taxon>Eukaryota</taxon>
        <taxon>Metazoa</taxon>
        <taxon>Spiralia</taxon>
        <taxon>Lophotrochozoa</taxon>
        <taxon>Brachiopoda</taxon>
        <taxon>Linguliformea</taxon>
        <taxon>Lingulata</taxon>
        <taxon>Lingulida</taxon>
        <taxon>Linguloidea</taxon>
        <taxon>Lingulidae</taxon>
        <taxon>Lingula</taxon>
    </lineage>
</organism>